<dbReference type="SMART" id="SM00327">
    <property type="entry name" value="VWA"/>
    <property type="match status" value="1"/>
</dbReference>
<dbReference type="InterPro" id="IPR052079">
    <property type="entry name" value="E3_ligase/Copine_domain"/>
</dbReference>
<reference evidence="4" key="1">
    <citation type="submission" date="2025-08" db="UniProtKB">
        <authorList>
            <consortium name="RefSeq"/>
        </authorList>
    </citation>
    <scope>IDENTIFICATION</scope>
    <source>
        <tissue evidence="4">Testes</tissue>
    </source>
</reference>
<keyword evidence="1" id="KW-0812">Transmembrane</keyword>
<dbReference type="InterPro" id="IPR002035">
    <property type="entry name" value="VWF_A"/>
</dbReference>
<dbReference type="InterPro" id="IPR036465">
    <property type="entry name" value="vWFA_dom_sf"/>
</dbReference>
<dbReference type="PANTHER" id="PTHR45751">
    <property type="entry name" value="COPINE FAMILY PROTEIN 1"/>
    <property type="match status" value="1"/>
</dbReference>
<gene>
    <name evidence="4" type="primary">LOC100378961</name>
</gene>
<proteinExistence type="predicted"/>
<protein>
    <submittedName>
        <fullName evidence="4">Copine family protein 2-like</fullName>
    </submittedName>
</protein>
<dbReference type="Gene3D" id="3.40.50.410">
    <property type="entry name" value="von Willebrand factor, type A domain"/>
    <property type="match status" value="1"/>
</dbReference>
<dbReference type="RefSeq" id="XP_002734215.1">
    <property type="nucleotide sequence ID" value="XM_002734169.1"/>
</dbReference>
<evidence type="ECO:0000259" key="2">
    <source>
        <dbReference type="SMART" id="SM00327"/>
    </source>
</evidence>
<keyword evidence="3" id="KW-1185">Reference proteome</keyword>
<dbReference type="InterPro" id="IPR010734">
    <property type="entry name" value="Copine_C"/>
</dbReference>
<evidence type="ECO:0000256" key="1">
    <source>
        <dbReference type="SAM" id="Phobius"/>
    </source>
</evidence>
<name>A0ABM0GP26_SACKO</name>
<dbReference type="Proteomes" id="UP000694865">
    <property type="component" value="Unplaced"/>
</dbReference>
<dbReference type="Pfam" id="PF07002">
    <property type="entry name" value="Copine"/>
    <property type="match status" value="1"/>
</dbReference>
<keyword evidence="1" id="KW-1133">Transmembrane helix</keyword>
<evidence type="ECO:0000313" key="3">
    <source>
        <dbReference type="Proteomes" id="UP000694865"/>
    </source>
</evidence>
<sequence>MTLLILDVNMILDTVLFICAWMTFIMLYLQYQKEQREKGDSMVDDDTSLSKQELIFQDTSLFACLGFSHDEVTNFTSFTDRFSSFDGVASAIKRAGLHTSHLIVGIDFTASNEWQGRKVFGNKSLHHVSGNKIVNPYQKVIAIIGGTLEKFDSDNLIPVYGFGDTESKNVSIFPVKKDWTQCRGFGEVLRCYNEIVPNIKLSGPTSFAPVINKAIEHVRNTNLYHILLIITDGQLKNDKSTVEAIVEASNYALSIILVGVGDGPWGTMRQYDDMLPKRKFDNFQFVDFHKVCAKSKYAEPAFALHALMEVPDQYKAICELGYLNVPKDKYI</sequence>
<keyword evidence="1" id="KW-0472">Membrane</keyword>
<dbReference type="PANTHER" id="PTHR45751:SF53">
    <property type="entry name" value="VWFA DOMAIN-CONTAINING PROTEIN"/>
    <property type="match status" value="1"/>
</dbReference>
<feature type="transmembrane region" description="Helical" evidence="1">
    <location>
        <begin position="6"/>
        <end position="29"/>
    </location>
</feature>
<feature type="domain" description="VWFA" evidence="2">
    <location>
        <begin position="99"/>
        <end position="290"/>
    </location>
</feature>
<accession>A0ABM0GP26</accession>
<dbReference type="GeneID" id="100378961"/>
<dbReference type="SUPFAM" id="SSF53300">
    <property type="entry name" value="vWA-like"/>
    <property type="match status" value="1"/>
</dbReference>
<evidence type="ECO:0000313" key="4">
    <source>
        <dbReference type="RefSeq" id="XP_002734215.1"/>
    </source>
</evidence>
<organism evidence="3 4">
    <name type="scientific">Saccoglossus kowalevskii</name>
    <name type="common">Acorn worm</name>
    <dbReference type="NCBI Taxonomy" id="10224"/>
    <lineage>
        <taxon>Eukaryota</taxon>
        <taxon>Metazoa</taxon>
        <taxon>Hemichordata</taxon>
        <taxon>Enteropneusta</taxon>
        <taxon>Harrimaniidae</taxon>
        <taxon>Saccoglossus</taxon>
    </lineage>
</organism>